<dbReference type="EC" id="7.1.1.9" evidence="3"/>
<dbReference type="PROSITE" id="PS50999">
    <property type="entry name" value="COX2_TM"/>
    <property type="match status" value="1"/>
</dbReference>
<dbReference type="STRING" id="694427.Palpr_2935"/>
<keyword evidence="6" id="KW-0679">Respiratory chain</keyword>
<evidence type="ECO:0000256" key="18">
    <source>
        <dbReference type="PROSITE-ProRule" id="PRU00433"/>
    </source>
</evidence>
<evidence type="ECO:0000256" key="12">
    <source>
        <dbReference type="ARBA" id="ARBA00023004"/>
    </source>
</evidence>
<dbReference type="SUPFAM" id="SSF81464">
    <property type="entry name" value="Cytochrome c oxidase subunit II-like, transmembrane region"/>
    <property type="match status" value="1"/>
</dbReference>
<evidence type="ECO:0000256" key="11">
    <source>
        <dbReference type="ARBA" id="ARBA00022989"/>
    </source>
</evidence>
<keyword evidence="24" id="KW-1185">Reference proteome</keyword>
<evidence type="ECO:0000259" key="22">
    <source>
        <dbReference type="PROSITE" id="PS51007"/>
    </source>
</evidence>
<dbReference type="InterPro" id="IPR036257">
    <property type="entry name" value="Cyt_c_oxidase_su2_TM_sf"/>
</dbReference>
<dbReference type="SUPFAM" id="SSF49503">
    <property type="entry name" value="Cupredoxins"/>
    <property type="match status" value="1"/>
</dbReference>
<dbReference type="GO" id="GO:0016020">
    <property type="term" value="C:membrane"/>
    <property type="evidence" value="ECO:0007669"/>
    <property type="project" value="UniProtKB-SubCell"/>
</dbReference>
<dbReference type="PROSITE" id="PS51007">
    <property type="entry name" value="CYTC"/>
    <property type="match status" value="1"/>
</dbReference>
<comment type="similarity">
    <text evidence="2">Belongs to the cytochrome c oxidase subunit 2 family.</text>
</comment>
<evidence type="ECO:0000256" key="1">
    <source>
        <dbReference type="ARBA" id="ARBA00004141"/>
    </source>
</evidence>
<feature type="transmembrane region" description="Helical" evidence="19">
    <location>
        <begin position="15"/>
        <end position="39"/>
    </location>
</feature>
<evidence type="ECO:0000256" key="8">
    <source>
        <dbReference type="ARBA" id="ARBA00022723"/>
    </source>
</evidence>
<dbReference type="Pfam" id="PF00034">
    <property type="entry name" value="Cytochrom_C"/>
    <property type="match status" value="1"/>
</dbReference>
<dbReference type="AlphaFoldDB" id="E4T0K0"/>
<keyword evidence="10" id="KW-0249">Electron transport</keyword>
<dbReference type="PANTHER" id="PTHR22888:SF9">
    <property type="entry name" value="CYTOCHROME C OXIDASE SUBUNIT 2"/>
    <property type="match status" value="1"/>
</dbReference>
<dbReference type="PROSITE" id="PS50857">
    <property type="entry name" value="COX2_CUA"/>
    <property type="match status" value="1"/>
</dbReference>
<dbReference type="HOGENOM" id="CLU_036876_1_0_10"/>
<dbReference type="InterPro" id="IPR045187">
    <property type="entry name" value="CcO_II"/>
</dbReference>
<evidence type="ECO:0000256" key="15">
    <source>
        <dbReference type="ARBA" id="ARBA00024688"/>
    </source>
</evidence>
<reference key="1">
    <citation type="submission" date="2010-11" db="EMBL/GenBank/DDBJ databases">
        <title>The complete genome of Paludibacter propionicigenes DSM 17365.</title>
        <authorList>
            <consortium name="US DOE Joint Genome Institute (JGI-PGF)"/>
            <person name="Lucas S."/>
            <person name="Copeland A."/>
            <person name="Lapidus A."/>
            <person name="Bruce D."/>
            <person name="Goodwin L."/>
            <person name="Pitluck S."/>
            <person name="Kyrpides N."/>
            <person name="Mavromatis K."/>
            <person name="Ivanova N."/>
            <person name="Munk A.C."/>
            <person name="Brettin T."/>
            <person name="Detter J.C."/>
            <person name="Han C."/>
            <person name="Tapia R."/>
            <person name="Land M."/>
            <person name="Hauser L."/>
            <person name="Markowitz V."/>
            <person name="Cheng J.-F."/>
            <person name="Hugenholtz P."/>
            <person name="Woyke T."/>
            <person name="Wu D."/>
            <person name="Gronow S."/>
            <person name="Wellnitz S."/>
            <person name="Brambilla E."/>
            <person name="Klenk H.-P."/>
            <person name="Eisen J.A."/>
        </authorList>
    </citation>
    <scope>NUCLEOTIDE SEQUENCE</scope>
    <source>
        <strain>WB4</strain>
    </source>
</reference>
<dbReference type="InterPro" id="IPR008972">
    <property type="entry name" value="Cupredoxin"/>
</dbReference>
<dbReference type="OrthoDB" id="9781261at2"/>
<dbReference type="SUPFAM" id="SSF46626">
    <property type="entry name" value="Cytochrome c"/>
    <property type="match status" value="1"/>
</dbReference>
<feature type="domain" description="Cytochrome c" evidence="22">
    <location>
        <begin position="205"/>
        <end position="304"/>
    </location>
</feature>
<evidence type="ECO:0000259" key="20">
    <source>
        <dbReference type="PROSITE" id="PS50857"/>
    </source>
</evidence>
<comment type="subcellular location">
    <subcellularLocation>
        <location evidence="1">Membrane</location>
        <topology evidence="1">Multi-pass membrane protein</topology>
    </subcellularLocation>
</comment>
<gene>
    <name evidence="23" type="ordered locus">Palpr_2935</name>
</gene>
<dbReference type="CDD" id="cd13915">
    <property type="entry name" value="CuRO_HCO_II_like_2"/>
    <property type="match status" value="1"/>
</dbReference>
<protein>
    <recommendedName>
        <fullName evidence="3">cytochrome-c oxidase</fullName>
        <ecNumber evidence="3">7.1.1.9</ecNumber>
    </recommendedName>
    <alternativeName>
        <fullName evidence="17">Cytochrome aa3 subunit 2</fullName>
    </alternativeName>
    <alternativeName>
        <fullName evidence="16">Cytochrome c oxidase polypeptide II</fullName>
    </alternativeName>
</protein>
<accession>E4T0K0</accession>
<dbReference type="GO" id="GO:0004129">
    <property type="term" value="F:cytochrome-c oxidase activity"/>
    <property type="evidence" value="ECO:0007669"/>
    <property type="project" value="UniProtKB-EC"/>
</dbReference>
<dbReference type="Pfam" id="PF00116">
    <property type="entry name" value="COX2"/>
    <property type="match status" value="1"/>
</dbReference>
<dbReference type="GO" id="GO:0016491">
    <property type="term" value="F:oxidoreductase activity"/>
    <property type="evidence" value="ECO:0007669"/>
    <property type="project" value="InterPro"/>
</dbReference>
<keyword evidence="8 18" id="KW-0479">Metal-binding</keyword>
<comment type="function">
    <text evidence="15">Subunits I and II form the functional core of the enzyme complex. Electrons originating in cytochrome c are transferred via heme a and Cu(A) to the binuclear center formed by heme a3 and Cu(B).</text>
</comment>
<feature type="domain" description="Cytochrome oxidase subunit II copper A binding" evidence="20">
    <location>
        <begin position="89"/>
        <end position="199"/>
    </location>
</feature>
<keyword evidence="12 18" id="KW-0408">Iron</keyword>
<evidence type="ECO:0000256" key="7">
    <source>
        <dbReference type="ARBA" id="ARBA00022692"/>
    </source>
</evidence>
<dbReference type="GO" id="GO:0005507">
    <property type="term" value="F:copper ion binding"/>
    <property type="evidence" value="ECO:0007669"/>
    <property type="project" value="InterPro"/>
</dbReference>
<dbReference type="InterPro" id="IPR011759">
    <property type="entry name" value="Cyt_c_oxidase_su2_TM_dom"/>
</dbReference>
<keyword evidence="11 19" id="KW-1133">Transmembrane helix</keyword>
<dbReference type="InterPro" id="IPR002429">
    <property type="entry name" value="CcO_II-like_C"/>
</dbReference>
<evidence type="ECO:0000256" key="2">
    <source>
        <dbReference type="ARBA" id="ARBA00007866"/>
    </source>
</evidence>
<dbReference type="InterPro" id="IPR014222">
    <property type="entry name" value="Cyt_c_oxidase_su2"/>
</dbReference>
<dbReference type="InterPro" id="IPR036909">
    <property type="entry name" value="Cyt_c-like_dom_sf"/>
</dbReference>
<keyword evidence="9" id="KW-1278">Translocase</keyword>
<dbReference type="KEGG" id="ppn:Palpr_2935"/>
<dbReference type="Gene3D" id="2.60.40.420">
    <property type="entry name" value="Cupredoxins - blue copper proteins"/>
    <property type="match status" value="1"/>
</dbReference>
<dbReference type="InterPro" id="IPR009056">
    <property type="entry name" value="Cyt_c-like_dom"/>
</dbReference>
<keyword evidence="14 19" id="KW-0472">Membrane</keyword>
<evidence type="ECO:0000256" key="19">
    <source>
        <dbReference type="SAM" id="Phobius"/>
    </source>
</evidence>
<dbReference type="InterPro" id="IPR001505">
    <property type="entry name" value="Copper_CuA"/>
</dbReference>
<evidence type="ECO:0000259" key="21">
    <source>
        <dbReference type="PROSITE" id="PS50999"/>
    </source>
</evidence>
<evidence type="ECO:0000313" key="24">
    <source>
        <dbReference type="Proteomes" id="UP000008718"/>
    </source>
</evidence>
<dbReference type="RefSeq" id="WP_013446433.1">
    <property type="nucleotide sequence ID" value="NC_014734.1"/>
</dbReference>
<evidence type="ECO:0000256" key="6">
    <source>
        <dbReference type="ARBA" id="ARBA00022660"/>
    </source>
</evidence>
<keyword evidence="7 19" id="KW-0812">Transmembrane</keyword>
<keyword evidence="5 18" id="KW-0349">Heme</keyword>
<feature type="domain" description="Cytochrome oxidase subunit II transmembrane region profile" evidence="21">
    <location>
        <begin position="1"/>
        <end position="88"/>
    </location>
</feature>
<dbReference type="EMBL" id="CP002345">
    <property type="protein sequence ID" value="ADQ81064.1"/>
    <property type="molecule type" value="Genomic_DNA"/>
</dbReference>
<evidence type="ECO:0000256" key="9">
    <source>
        <dbReference type="ARBA" id="ARBA00022967"/>
    </source>
</evidence>
<evidence type="ECO:0000256" key="16">
    <source>
        <dbReference type="ARBA" id="ARBA00031389"/>
    </source>
</evidence>
<dbReference type="PRINTS" id="PR01166">
    <property type="entry name" value="CYCOXIDASEII"/>
</dbReference>
<dbReference type="PANTHER" id="PTHR22888">
    <property type="entry name" value="CYTOCHROME C OXIDASE, SUBUNIT II"/>
    <property type="match status" value="1"/>
</dbReference>
<keyword evidence="4" id="KW-0813">Transport</keyword>
<evidence type="ECO:0000256" key="17">
    <source>
        <dbReference type="ARBA" id="ARBA00031399"/>
    </source>
</evidence>
<evidence type="ECO:0000256" key="13">
    <source>
        <dbReference type="ARBA" id="ARBA00023008"/>
    </source>
</evidence>
<dbReference type="GO" id="GO:0020037">
    <property type="term" value="F:heme binding"/>
    <property type="evidence" value="ECO:0007669"/>
    <property type="project" value="InterPro"/>
</dbReference>
<sequence length="304" mass="33760">MFSNASNFVHGVDSAFLIITGISVFFLVTLTATMIYFVVKYNKKKGKPAVQIKDNSLLEITWITIPMLLVLYMFYIGWEGFIPMRQAPKDAIQVTAIGSMWKYEFIYPGNKSSDTLVVPINKSVKVNLGSKDVLHGFSVPGFRIKEDMVPQKKNYSWFTAGEQGDFDIYCTVYCGVNHSYMHSIIRVVSEADYNKWLAALPVKKADTNLGHTVLEKNGCIACHSIDGTKSVGPTFKGLYGSTVEVTTNGASHKVTADSVYIKTSIVEPNKDVVTGFPQGVMKAYKGVISDKDIQLVNEYLKTLK</sequence>
<evidence type="ECO:0000313" key="23">
    <source>
        <dbReference type="EMBL" id="ADQ81064.1"/>
    </source>
</evidence>
<dbReference type="Gene3D" id="1.10.760.10">
    <property type="entry name" value="Cytochrome c-like domain"/>
    <property type="match status" value="1"/>
</dbReference>
<dbReference type="Gene3D" id="1.10.287.90">
    <property type="match status" value="1"/>
</dbReference>
<organism evidence="23 24">
    <name type="scientific">Paludibacter propionicigenes (strain DSM 17365 / JCM 13257 / WB4)</name>
    <dbReference type="NCBI Taxonomy" id="694427"/>
    <lineage>
        <taxon>Bacteria</taxon>
        <taxon>Pseudomonadati</taxon>
        <taxon>Bacteroidota</taxon>
        <taxon>Bacteroidia</taxon>
        <taxon>Bacteroidales</taxon>
        <taxon>Paludibacteraceae</taxon>
        <taxon>Paludibacter</taxon>
    </lineage>
</organism>
<dbReference type="Proteomes" id="UP000008718">
    <property type="component" value="Chromosome"/>
</dbReference>
<dbReference type="GO" id="GO:0042773">
    <property type="term" value="P:ATP synthesis coupled electron transport"/>
    <property type="evidence" value="ECO:0007669"/>
    <property type="project" value="TreeGrafter"/>
</dbReference>
<dbReference type="eggNOG" id="COG1622">
    <property type="taxonomic scope" value="Bacteria"/>
</dbReference>
<dbReference type="NCBIfam" id="TIGR02866">
    <property type="entry name" value="CoxB"/>
    <property type="match status" value="1"/>
</dbReference>
<dbReference type="PROSITE" id="PS00078">
    <property type="entry name" value="COX2"/>
    <property type="match status" value="1"/>
</dbReference>
<evidence type="ECO:0000256" key="14">
    <source>
        <dbReference type="ARBA" id="ARBA00023136"/>
    </source>
</evidence>
<keyword evidence="13" id="KW-0186">Copper</keyword>
<evidence type="ECO:0000256" key="3">
    <source>
        <dbReference type="ARBA" id="ARBA00012949"/>
    </source>
</evidence>
<evidence type="ECO:0000256" key="5">
    <source>
        <dbReference type="ARBA" id="ARBA00022617"/>
    </source>
</evidence>
<dbReference type="eggNOG" id="COG2010">
    <property type="taxonomic scope" value="Bacteria"/>
</dbReference>
<feature type="transmembrane region" description="Helical" evidence="19">
    <location>
        <begin position="60"/>
        <end position="78"/>
    </location>
</feature>
<evidence type="ECO:0000256" key="10">
    <source>
        <dbReference type="ARBA" id="ARBA00022982"/>
    </source>
</evidence>
<name>E4T0K0_PALPW</name>
<evidence type="ECO:0000256" key="4">
    <source>
        <dbReference type="ARBA" id="ARBA00022448"/>
    </source>
</evidence>
<proteinExistence type="inferred from homology"/>
<reference evidence="23 24" key="2">
    <citation type="journal article" date="2011" name="Stand. Genomic Sci.">
        <title>Complete genome sequence of Paludibacter propionicigenes type strain (WB4).</title>
        <authorList>
            <person name="Gronow S."/>
            <person name="Munk C."/>
            <person name="Lapidus A."/>
            <person name="Nolan M."/>
            <person name="Lucas S."/>
            <person name="Hammon N."/>
            <person name="Deshpande S."/>
            <person name="Cheng J.F."/>
            <person name="Tapia R."/>
            <person name="Han C."/>
            <person name="Goodwin L."/>
            <person name="Pitluck S."/>
            <person name="Liolios K."/>
            <person name="Ivanova N."/>
            <person name="Mavromatis K."/>
            <person name="Mikhailova N."/>
            <person name="Pati A."/>
            <person name="Chen A."/>
            <person name="Palaniappan K."/>
            <person name="Land M."/>
            <person name="Hauser L."/>
            <person name="Chang Y.J."/>
            <person name="Jeffries C.D."/>
            <person name="Brambilla E."/>
            <person name="Rohde M."/>
            <person name="Goker M."/>
            <person name="Detter J.C."/>
            <person name="Woyke T."/>
            <person name="Bristow J."/>
            <person name="Eisen J.A."/>
            <person name="Markowitz V."/>
            <person name="Hugenholtz P."/>
            <person name="Kyrpides N.C."/>
            <person name="Klenk H.P."/>
        </authorList>
    </citation>
    <scope>NUCLEOTIDE SEQUENCE [LARGE SCALE GENOMIC DNA]</scope>
    <source>
        <strain evidence="24">DSM 17365 / JCM 13257 / WB4</strain>
    </source>
</reference>